<keyword evidence="1" id="KW-0472">Membrane</keyword>
<comment type="caution">
    <text evidence="3">The sequence shown here is derived from an EMBL/GenBank/DDBJ whole genome shotgun (WGS) entry which is preliminary data.</text>
</comment>
<proteinExistence type="predicted"/>
<evidence type="ECO:0000313" key="4">
    <source>
        <dbReference type="Proteomes" id="UP001217089"/>
    </source>
</evidence>
<keyword evidence="1" id="KW-0812">Transmembrane</keyword>
<dbReference type="Proteomes" id="UP001217089">
    <property type="component" value="Unassembled WGS sequence"/>
</dbReference>
<keyword evidence="4" id="KW-1185">Reference proteome</keyword>
<dbReference type="Pfam" id="PF25431">
    <property type="entry name" value="zf-C17orf113"/>
    <property type="match status" value="1"/>
</dbReference>
<sequence>MYPSEEYVLQMSVWSYWFWVGTLTIFTMGKRKLPFSDNNTNKVAKLSAFGFKTPGLNLVSNENSPANVDIPVKTTSSASSRKFLETWKFGRPWLRYDSEQKLMFCDICIRACVKNSFTVGCDVMKKECVVKHAKGTDDNSHGAAVQTLEEAETMTKTIDKVISKNKTAVLAALCNVHFAAKFNLANTIGVSELMQLKVDQHTTYEHHSSIREFQQSLAEVLEDDLVVRIKESGVFSIMIDESTDVSVHQNLVVYVRILEKVLGRVQANTYFLGIRELCSATADSIRAETLPKIWLGERQFSLLLKVFHTRWLSFEGAVQSVVDNFEGVVSVFLEEGSARALSLHKPITCFKFLYTAHFLADVLKQLSILCRAYQSSDIDFVEVNPLLQSTVEVLRRLRDSKSGDNLVQFCKMAPPEPVVDEMGTCSFQFRGHTIRDSASQRSEAVSACEIFVSNVIDNLKDRFTEKGDASILCALNNPSCLVEAVEEDVVSEVVRSKSECRQEILGFVSFAKTKIESNCKVYSTSKEVVHERVVVLCSMSHQQFSSYLLK</sequence>
<gene>
    <name evidence="3" type="ORF">KUTeg_006654</name>
</gene>
<keyword evidence="1" id="KW-1133">Transmembrane helix</keyword>
<protein>
    <recommendedName>
        <fullName evidence="2">C17orf113 probable zinc finger domain-containing protein</fullName>
    </recommendedName>
</protein>
<dbReference type="SUPFAM" id="SSF53098">
    <property type="entry name" value="Ribonuclease H-like"/>
    <property type="match status" value="1"/>
</dbReference>
<reference evidence="3 4" key="1">
    <citation type="submission" date="2022-12" db="EMBL/GenBank/DDBJ databases">
        <title>Chromosome-level genome of Tegillarca granosa.</title>
        <authorList>
            <person name="Kim J."/>
        </authorList>
    </citation>
    <scope>NUCLEOTIDE SEQUENCE [LARGE SCALE GENOMIC DNA]</scope>
    <source>
        <strain evidence="3">Teg-2019</strain>
        <tissue evidence="3">Adductor muscle</tissue>
    </source>
</reference>
<name>A0ABQ9FAX8_TEGGR</name>
<dbReference type="InterPro" id="IPR012337">
    <property type="entry name" value="RNaseH-like_sf"/>
</dbReference>
<accession>A0ABQ9FAX8</accession>
<dbReference type="PANTHER" id="PTHR46880">
    <property type="entry name" value="RAS-ASSOCIATING DOMAIN-CONTAINING PROTEIN"/>
    <property type="match status" value="1"/>
</dbReference>
<evidence type="ECO:0000313" key="3">
    <source>
        <dbReference type="EMBL" id="KAJ8314504.1"/>
    </source>
</evidence>
<dbReference type="EMBL" id="JARBDR010000337">
    <property type="protein sequence ID" value="KAJ8314504.1"/>
    <property type="molecule type" value="Genomic_DNA"/>
</dbReference>
<feature type="domain" description="C17orf113 probable zinc finger" evidence="2">
    <location>
        <begin position="92"/>
        <end position="137"/>
    </location>
</feature>
<dbReference type="InterPro" id="IPR057456">
    <property type="entry name" value="Znf_C17orf113"/>
</dbReference>
<evidence type="ECO:0000259" key="2">
    <source>
        <dbReference type="Pfam" id="PF25431"/>
    </source>
</evidence>
<feature type="transmembrane region" description="Helical" evidence="1">
    <location>
        <begin position="12"/>
        <end position="29"/>
    </location>
</feature>
<organism evidence="3 4">
    <name type="scientific">Tegillarca granosa</name>
    <name type="common">Malaysian cockle</name>
    <name type="synonym">Anadara granosa</name>
    <dbReference type="NCBI Taxonomy" id="220873"/>
    <lineage>
        <taxon>Eukaryota</taxon>
        <taxon>Metazoa</taxon>
        <taxon>Spiralia</taxon>
        <taxon>Lophotrochozoa</taxon>
        <taxon>Mollusca</taxon>
        <taxon>Bivalvia</taxon>
        <taxon>Autobranchia</taxon>
        <taxon>Pteriomorphia</taxon>
        <taxon>Arcoida</taxon>
        <taxon>Arcoidea</taxon>
        <taxon>Arcidae</taxon>
        <taxon>Tegillarca</taxon>
    </lineage>
</organism>
<dbReference type="PANTHER" id="PTHR46880:SF6">
    <property type="entry name" value="U1-TYPE DOMAIN-CONTAINING PROTEIN"/>
    <property type="match status" value="1"/>
</dbReference>
<evidence type="ECO:0000256" key="1">
    <source>
        <dbReference type="SAM" id="Phobius"/>
    </source>
</evidence>